<evidence type="ECO:0000313" key="2">
    <source>
        <dbReference type="Proteomes" id="UP001500888"/>
    </source>
</evidence>
<sequence length="96" mass="10530">MWWHEDLGDRPWPAEPPPWEDNGWTLLRAIGPSYGETAEIFFHDFGGSGLSWAAEQSDNACAVARGMSAACTGALKELVTTWPDGDPLNRGRIEQG</sequence>
<gene>
    <name evidence="1" type="ORF">GCM10022226_61150</name>
</gene>
<reference evidence="2" key="1">
    <citation type="journal article" date="2019" name="Int. J. Syst. Evol. Microbiol.">
        <title>The Global Catalogue of Microorganisms (GCM) 10K type strain sequencing project: providing services to taxonomists for standard genome sequencing and annotation.</title>
        <authorList>
            <consortium name="The Broad Institute Genomics Platform"/>
            <consortium name="The Broad Institute Genome Sequencing Center for Infectious Disease"/>
            <person name="Wu L."/>
            <person name="Ma J."/>
        </authorList>
    </citation>
    <scope>NUCLEOTIDE SEQUENCE [LARGE SCALE GENOMIC DNA]</scope>
    <source>
        <strain evidence="2">JCM 16908</strain>
    </source>
</reference>
<dbReference type="RefSeq" id="WP_344947985.1">
    <property type="nucleotide sequence ID" value="NZ_BAAAZR010000029.1"/>
</dbReference>
<keyword evidence="2" id="KW-1185">Reference proteome</keyword>
<accession>A0ABP7J0R9</accession>
<dbReference type="Proteomes" id="UP001500888">
    <property type="component" value="Unassembled WGS sequence"/>
</dbReference>
<dbReference type="EMBL" id="BAAAZR010000029">
    <property type="protein sequence ID" value="GAA3831777.1"/>
    <property type="molecule type" value="Genomic_DNA"/>
</dbReference>
<organism evidence="1 2">
    <name type="scientific">Sphaerisporangium flaviroseum</name>
    <dbReference type="NCBI Taxonomy" id="509199"/>
    <lineage>
        <taxon>Bacteria</taxon>
        <taxon>Bacillati</taxon>
        <taxon>Actinomycetota</taxon>
        <taxon>Actinomycetes</taxon>
        <taxon>Streptosporangiales</taxon>
        <taxon>Streptosporangiaceae</taxon>
        <taxon>Sphaerisporangium</taxon>
    </lineage>
</organism>
<comment type="caution">
    <text evidence="1">The sequence shown here is derived from an EMBL/GenBank/DDBJ whole genome shotgun (WGS) entry which is preliminary data.</text>
</comment>
<evidence type="ECO:0000313" key="1">
    <source>
        <dbReference type="EMBL" id="GAA3831777.1"/>
    </source>
</evidence>
<protein>
    <submittedName>
        <fullName evidence="1">Uncharacterized protein</fullName>
    </submittedName>
</protein>
<name>A0ABP7J0R9_9ACTN</name>
<proteinExistence type="predicted"/>